<gene>
    <name evidence="11" type="ORF">SAMN05421508_10656</name>
</gene>
<dbReference type="EMBL" id="OCNJ01000006">
    <property type="protein sequence ID" value="SOD96716.1"/>
    <property type="molecule type" value="Genomic_DNA"/>
</dbReference>
<evidence type="ECO:0000256" key="4">
    <source>
        <dbReference type="ARBA" id="ARBA00022519"/>
    </source>
</evidence>
<comment type="subunit">
    <text evidence="9">The complex comprises the extracytoplasmic solute receptor protein and the two transmembrane proteins.</text>
</comment>
<feature type="transmembrane region" description="Helical" evidence="9">
    <location>
        <begin position="12"/>
        <end position="35"/>
    </location>
</feature>
<dbReference type="Proteomes" id="UP000219621">
    <property type="component" value="Unassembled WGS sequence"/>
</dbReference>
<evidence type="ECO:0000256" key="6">
    <source>
        <dbReference type="ARBA" id="ARBA00022989"/>
    </source>
</evidence>
<dbReference type="Pfam" id="PF04290">
    <property type="entry name" value="DctQ"/>
    <property type="match status" value="1"/>
</dbReference>
<feature type="transmembrane region" description="Helical" evidence="9">
    <location>
        <begin position="126"/>
        <end position="148"/>
    </location>
</feature>
<name>A0A286GNH4_9PROT</name>
<organism evidence="11 12">
    <name type="scientific">Caenispirillum bisanense</name>
    <dbReference type="NCBI Taxonomy" id="414052"/>
    <lineage>
        <taxon>Bacteria</taxon>
        <taxon>Pseudomonadati</taxon>
        <taxon>Pseudomonadota</taxon>
        <taxon>Alphaproteobacteria</taxon>
        <taxon>Rhodospirillales</taxon>
        <taxon>Novispirillaceae</taxon>
        <taxon>Caenispirillum</taxon>
    </lineage>
</organism>
<protein>
    <recommendedName>
        <fullName evidence="9">TRAP transporter small permease protein</fullName>
    </recommendedName>
</protein>
<keyword evidence="7 9" id="KW-0472">Membrane</keyword>
<comment type="similarity">
    <text evidence="8 9">Belongs to the TRAP transporter small permease family.</text>
</comment>
<dbReference type="AlphaFoldDB" id="A0A286GNH4"/>
<feature type="transmembrane region" description="Helical" evidence="9">
    <location>
        <begin position="84"/>
        <end position="106"/>
    </location>
</feature>
<dbReference type="InterPro" id="IPR055348">
    <property type="entry name" value="DctQ"/>
</dbReference>
<evidence type="ECO:0000256" key="1">
    <source>
        <dbReference type="ARBA" id="ARBA00004429"/>
    </source>
</evidence>
<comment type="function">
    <text evidence="9">Part of the tripartite ATP-independent periplasmic (TRAP) transport system.</text>
</comment>
<accession>A0A286GNH4</accession>
<evidence type="ECO:0000256" key="9">
    <source>
        <dbReference type="RuleBase" id="RU369079"/>
    </source>
</evidence>
<keyword evidence="4 9" id="KW-0997">Cell inner membrane</keyword>
<keyword evidence="6 9" id="KW-1133">Transmembrane helix</keyword>
<keyword evidence="2 9" id="KW-0813">Transport</keyword>
<dbReference type="GO" id="GO:0022857">
    <property type="term" value="F:transmembrane transporter activity"/>
    <property type="evidence" value="ECO:0007669"/>
    <property type="project" value="UniProtKB-UniRule"/>
</dbReference>
<dbReference type="GO" id="GO:0015740">
    <property type="term" value="P:C4-dicarboxylate transport"/>
    <property type="evidence" value="ECO:0007669"/>
    <property type="project" value="TreeGrafter"/>
</dbReference>
<evidence type="ECO:0000313" key="11">
    <source>
        <dbReference type="EMBL" id="SOD96716.1"/>
    </source>
</evidence>
<dbReference type="RefSeq" id="WP_176525176.1">
    <property type="nucleotide sequence ID" value="NZ_OCNJ01000006.1"/>
</dbReference>
<evidence type="ECO:0000256" key="7">
    <source>
        <dbReference type="ARBA" id="ARBA00023136"/>
    </source>
</evidence>
<keyword evidence="5 9" id="KW-0812">Transmembrane</keyword>
<evidence type="ECO:0000256" key="5">
    <source>
        <dbReference type="ARBA" id="ARBA00022692"/>
    </source>
</evidence>
<dbReference type="PANTHER" id="PTHR35011:SF2">
    <property type="entry name" value="2,3-DIKETO-L-GULONATE TRAP TRANSPORTER SMALL PERMEASE PROTEIN YIAM"/>
    <property type="match status" value="1"/>
</dbReference>
<dbReference type="GO" id="GO:0005886">
    <property type="term" value="C:plasma membrane"/>
    <property type="evidence" value="ECO:0007669"/>
    <property type="project" value="UniProtKB-SubCell"/>
</dbReference>
<evidence type="ECO:0000259" key="10">
    <source>
        <dbReference type="Pfam" id="PF04290"/>
    </source>
</evidence>
<keyword evidence="12" id="KW-1185">Reference proteome</keyword>
<keyword evidence="3" id="KW-1003">Cell membrane</keyword>
<reference evidence="11 12" key="1">
    <citation type="submission" date="2017-09" db="EMBL/GenBank/DDBJ databases">
        <authorList>
            <person name="Ehlers B."/>
            <person name="Leendertz F.H."/>
        </authorList>
    </citation>
    <scope>NUCLEOTIDE SEQUENCE [LARGE SCALE GENOMIC DNA]</scope>
    <source>
        <strain evidence="11 12">USBA 140</strain>
    </source>
</reference>
<feature type="transmembrane region" description="Helical" evidence="9">
    <location>
        <begin position="47"/>
        <end position="64"/>
    </location>
</feature>
<evidence type="ECO:0000313" key="12">
    <source>
        <dbReference type="Proteomes" id="UP000219621"/>
    </source>
</evidence>
<sequence length="195" mass="21757">MVARTINRLEEAVISILLVSMTLIVFLEVVMRFVFNSGLKWAQEATLYASAWMVLFGISYVLKVGGHIGVDALVRIFSRRVQRIVTIVAVLCCLAYVGIIAWGAWVYLSKLFSIGIYLKDVHVPRWLATSILFVGVILFGLRFALLLVQLIKGEAHGFGFHDESKDAMRIAEEVDETGGGKIHEALAMDREGDRK</sequence>
<proteinExistence type="inferred from homology"/>
<comment type="subcellular location">
    <subcellularLocation>
        <location evidence="1 9">Cell inner membrane</location>
        <topology evidence="1 9">Multi-pass membrane protein</topology>
    </subcellularLocation>
</comment>
<dbReference type="InterPro" id="IPR007387">
    <property type="entry name" value="TRAP_DctQ"/>
</dbReference>
<evidence type="ECO:0000256" key="3">
    <source>
        <dbReference type="ARBA" id="ARBA00022475"/>
    </source>
</evidence>
<evidence type="ECO:0000256" key="2">
    <source>
        <dbReference type="ARBA" id="ARBA00022448"/>
    </source>
</evidence>
<evidence type="ECO:0000256" key="8">
    <source>
        <dbReference type="ARBA" id="ARBA00038436"/>
    </source>
</evidence>
<feature type="domain" description="Tripartite ATP-independent periplasmic transporters DctQ component" evidence="10">
    <location>
        <begin position="21"/>
        <end position="152"/>
    </location>
</feature>
<dbReference type="PANTHER" id="PTHR35011">
    <property type="entry name" value="2,3-DIKETO-L-GULONATE TRAP TRANSPORTER SMALL PERMEASE PROTEIN YIAM"/>
    <property type="match status" value="1"/>
</dbReference>